<dbReference type="OrthoDB" id="5207704at2759"/>
<keyword evidence="3" id="KW-1185">Reference proteome</keyword>
<comment type="caution">
    <text evidence="2">The sequence shown here is derived from an EMBL/GenBank/DDBJ whole genome shotgun (WGS) entry which is preliminary data.</text>
</comment>
<reference evidence="2 3" key="1">
    <citation type="submission" date="2016-04" db="EMBL/GenBank/DDBJ databases">
        <title>Multiple horizontal gene transfer events from other fungi enriched the ability of the initially mycotrophic fungus Trichoderma (Ascomycota) to feed on dead plant biomass.</title>
        <authorList>
            <person name="Atanasova L."/>
            <person name="Chenthamara K."/>
            <person name="Zhang J."/>
            <person name="Grujic M."/>
            <person name="Henrissat B."/>
            <person name="Kuo A."/>
            <person name="Aertz A."/>
            <person name="Salamov A."/>
            <person name="Lipzen A."/>
            <person name="Labutti K."/>
            <person name="Barry K."/>
            <person name="Miao Y."/>
            <person name="Rahimi M.J."/>
            <person name="Shen Q."/>
            <person name="Grigoriev I.V."/>
            <person name="Kubicek C.P."/>
            <person name="Druzhinina I.S."/>
        </authorList>
    </citation>
    <scope>NUCLEOTIDE SEQUENCE [LARGE SCALE GENOMIC DNA]</scope>
    <source>
        <strain evidence="2 3">NJAU 4742</strain>
    </source>
</reference>
<accession>A0A1T3CD89</accession>
<dbReference type="EMBL" id="LVVK01000019">
    <property type="protein sequence ID" value="OPB39076.1"/>
    <property type="molecule type" value="Genomic_DNA"/>
</dbReference>
<protein>
    <submittedName>
        <fullName evidence="2">Uncharacterized protein</fullName>
    </submittedName>
</protein>
<evidence type="ECO:0000313" key="2">
    <source>
        <dbReference type="EMBL" id="OPB39076.1"/>
    </source>
</evidence>
<proteinExistence type="predicted"/>
<organism evidence="2 3">
    <name type="scientific">Trichoderma guizhouense</name>
    <dbReference type="NCBI Taxonomy" id="1491466"/>
    <lineage>
        <taxon>Eukaryota</taxon>
        <taxon>Fungi</taxon>
        <taxon>Dikarya</taxon>
        <taxon>Ascomycota</taxon>
        <taxon>Pezizomycotina</taxon>
        <taxon>Sordariomycetes</taxon>
        <taxon>Hypocreomycetidae</taxon>
        <taxon>Hypocreales</taxon>
        <taxon>Hypocreaceae</taxon>
        <taxon>Trichoderma</taxon>
    </lineage>
</organism>
<name>A0A1T3CD89_9HYPO</name>
<feature type="compositionally biased region" description="Basic and acidic residues" evidence="1">
    <location>
        <begin position="191"/>
        <end position="202"/>
    </location>
</feature>
<dbReference type="Proteomes" id="UP000191004">
    <property type="component" value="Unassembled WGS sequence"/>
</dbReference>
<feature type="region of interest" description="Disordered" evidence="1">
    <location>
        <begin position="180"/>
        <end position="203"/>
    </location>
</feature>
<gene>
    <name evidence="2" type="ORF">A0O28_0047810</name>
</gene>
<sequence>MRSSRRGQMTLPRANQHAIAQSIHALFITSSYALYRSSVTSSHSTVFCYHPTSFDASLSHLSTTRIAYLHKAIMDVIMDHKSFSSPAAKRRHVQSKRGVLRRRGTNYLVRSTAKRLMESKSHAIYHQFSYQGYPDYSCLSGAWEARRKDGSSSEAPRPLQVDVERDLRWLLHGIREQQGKRETRAPIVSPRNEEQEGRDLARSEIPLPSDVPRLVRRPSLEREEAFRVASTAKGKVHLRASPESEDAQIAELYQQGLLYDGDEQRPEEIFNLNSIQHEAPVYTIRPAKRGRKSKKAKPAALVLSYTDVGECSTKANASTARRSAADDSEMSEAFPPLRIVYGQNASNPTFDVETSQPPELMLDLSDYDCFTDSELDDDVPSQTEIVENANNPTSETWIMLG</sequence>
<evidence type="ECO:0000256" key="1">
    <source>
        <dbReference type="SAM" id="MobiDB-lite"/>
    </source>
</evidence>
<dbReference type="AlphaFoldDB" id="A0A1T3CD89"/>
<evidence type="ECO:0000313" key="3">
    <source>
        <dbReference type="Proteomes" id="UP000191004"/>
    </source>
</evidence>